<gene>
    <name evidence="3" type="ORF">BGP84_02820</name>
</gene>
<evidence type="ECO:0000256" key="1">
    <source>
        <dbReference type="SAM" id="MobiDB-lite"/>
    </source>
</evidence>
<dbReference type="Proteomes" id="UP000237230">
    <property type="component" value="Unassembled WGS sequence"/>
</dbReference>
<feature type="chain" id="PRO_5015776735" description="Secreted protein" evidence="2">
    <location>
        <begin position="25"/>
        <end position="73"/>
    </location>
</feature>
<evidence type="ECO:0000256" key="2">
    <source>
        <dbReference type="SAM" id="SignalP"/>
    </source>
</evidence>
<accession>A0A2S3X9G3</accession>
<reference evidence="3 4" key="1">
    <citation type="submission" date="2016-08" db="EMBL/GenBank/DDBJ databases">
        <authorList>
            <person name="Seilhamer J.J."/>
        </authorList>
    </citation>
    <scope>NUCLEOTIDE SEQUENCE [LARGE SCALE GENOMIC DNA]</scope>
    <source>
        <strain evidence="3 4">KH-21-114</strain>
    </source>
</reference>
<dbReference type="RefSeq" id="WP_060512429.1">
    <property type="nucleotide sequence ID" value="NZ_CP018846.1"/>
</dbReference>
<keyword evidence="2" id="KW-0732">Signal</keyword>
<evidence type="ECO:0000313" key="4">
    <source>
        <dbReference type="Proteomes" id="UP000237230"/>
    </source>
</evidence>
<feature type="signal peptide" evidence="2">
    <location>
        <begin position="1"/>
        <end position="24"/>
    </location>
</feature>
<dbReference type="EMBL" id="MINH01000016">
    <property type="protein sequence ID" value="POG12234.1"/>
    <property type="molecule type" value="Genomic_DNA"/>
</dbReference>
<protein>
    <recommendedName>
        <fullName evidence="5">Secreted protein</fullName>
    </recommendedName>
</protein>
<dbReference type="AlphaFoldDB" id="A0A2S3X9G3"/>
<comment type="caution">
    <text evidence="3">The sequence shown here is derived from an EMBL/GenBank/DDBJ whole genome shotgun (WGS) entry which is preliminary data.</text>
</comment>
<evidence type="ECO:0000313" key="3">
    <source>
        <dbReference type="EMBL" id="POG12234.1"/>
    </source>
</evidence>
<organism evidence="3 4">
    <name type="scientific">Pseudomonas putida</name>
    <name type="common">Arthrobacter siderocapsulatus</name>
    <dbReference type="NCBI Taxonomy" id="303"/>
    <lineage>
        <taxon>Bacteria</taxon>
        <taxon>Pseudomonadati</taxon>
        <taxon>Pseudomonadota</taxon>
        <taxon>Gammaproteobacteria</taxon>
        <taxon>Pseudomonadales</taxon>
        <taxon>Pseudomonadaceae</taxon>
        <taxon>Pseudomonas</taxon>
    </lineage>
</organism>
<feature type="region of interest" description="Disordered" evidence="1">
    <location>
        <begin position="46"/>
        <end position="73"/>
    </location>
</feature>
<name>A0A2S3X9G3_PSEPU</name>
<feature type="compositionally biased region" description="Basic and acidic residues" evidence="1">
    <location>
        <begin position="46"/>
        <end position="59"/>
    </location>
</feature>
<dbReference type="OrthoDB" id="7030781at2"/>
<proteinExistence type="predicted"/>
<feature type="compositionally biased region" description="Polar residues" evidence="1">
    <location>
        <begin position="60"/>
        <end position="73"/>
    </location>
</feature>
<reference evidence="3 4" key="2">
    <citation type="submission" date="2018-03" db="EMBL/GenBank/DDBJ databases">
        <title>Draft genome of Pseudomonas putida strain KH-21-114.</title>
        <authorList>
            <person name="Yoshizawa S."/>
            <person name="Khan N.H."/>
            <person name="Nishimura M."/>
            <person name="Chiura H.X."/>
            <person name="Ogura Y."/>
            <person name="Hayashi T."/>
            <person name="Kogure K."/>
        </authorList>
    </citation>
    <scope>NUCLEOTIDE SEQUENCE [LARGE SCALE GENOMIC DNA]</scope>
    <source>
        <strain evidence="3 4">KH-21-114</strain>
    </source>
</reference>
<evidence type="ECO:0008006" key="5">
    <source>
        <dbReference type="Google" id="ProtNLM"/>
    </source>
</evidence>
<sequence length="73" mass="7476">MSNSMGIASVFVLSSLLLSPLAMAEESPAFVARTAELAAVHQDSREALAHKADAGKDAEQTASKVSSDANADS</sequence>